<protein>
    <recommendedName>
        <fullName evidence="11">Four-carbon acid sugar kinase nucleotide binding domain-containing protein</fullName>
    </recommendedName>
</protein>
<dbReference type="SUPFAM" id="SSF142764">
    <property type="entry name" value="YgbK-like"/>
    <property type="match status" value="1"/>
</dbReference>
<dbReference type="STRING" id="2010991.A0A3M2S112"/>
<keyword evidence="5" id="KW-0067">ATP-binding</keyword>
<keyword evidence="10" id="KW-1185">Reference proteome</keyword>
<dbReference type="Pfam" id="PF07005">
    <property type="entry name" value="SBD_N"/>
    <property type="match status" value="1"/>
</dbReference>
<evidence type="ECO:0008006" key="11">
    <source>
        <dbReference type="Google" id="ProtNLM"/>
    </source>
</evidence>
<dbReference type="GO" id="GO:0005524">
    <property type="term" value="F:ATP binding"/>
    <property type="evidence" value="ECO:0007669"/>
    <property type="project" value="UniProtKB-KW"/>
</dbReference>
<feature type="domain" description="Four-carbon acid sugar kinase N-terminal" evidence="7">
    <location>
        <begin position="38"/>
        <end position="276"/>
    </location>
</feature>
<evidence type="ECO:0000259" key="7">
    <source>
        <dbReference type="Pfam" id="PF07005"/>
    </source>
</evidence>
<dbReference type="InterPro" id="IPR037051">
    <property type="entry name" value="4-carb_acid_sugar_kinase_N_sf"/>
</dbReference>
<name>A0A3M2S112_9HYPO</name>
<dbReference type="AlphaFoldDB" id="A0A3M2S112"/>
<dbReference type="InterPro" id="IPR010737">
    <property type="entry name" value="4-carb_acid_sugar_kinase_N"/>
</dbReference>
<dbReference type="Pfam" id="PF17042">
    <property type="entry name" value="NBD_C"/>
    <property type="match status" value="1"/>
</dbReference>
<dbReference type="Proteomes" id="UP000277212">
    <property type="component" value="Unassembled WGS sequence"/>
</dbReference>
<accession>A0A3M2S112</accession>
<evidence type="ECO:0000256" key="4">
    <source>
        <dbReference type="ARBA" id="ARBA00022777"/>
    </source>
</evidence>
<evidence type="ECO:0000313" key="10">
    <source>
        <dbReference type="Proteomes" id="UP000277212"/>
    </source>
</evidence>
<dbReference type="GO" id="GO:0016301">
    <property type="term" value="F:kinase activity"/>
    <property type="evidence" value="ECO:0007669"/>
    <property type="project" value="UniProtKB-KW"/>
</dbReference>
<dbReference type="Gene3D" id="3.40.50.10840">
    <property type="entry name" value="Putative sugar-binding, N-terminal domain"/>
    <property type="match status" value="1"/>
</dbReference>
<feature type="domain" description="Four-carbon acid sugar kinase nucleotide binding" evidence="8">
    <location>
        <begin position="300"/>
        <end position="466"/>
    </location>
</feature>
<evidence type="ECO:0000256" key="2">
    <source>
        <dbReference type="ARBA" id="ARBA00022679"/>
    </source>
</evidence>
<evidence type="ECO:0000313" key="9">
    <source>
        <dbReference type="EMBL" id="RMJ10915.1"/>
    </source>
</evidence>
<keyword evidence="4" id="KW-0418">Kinase</keyword>
<evidence type="ECO:0000256" key="3">
    <source>
        <dbReference type="ARBA" id="ARBA00022741"/>
    </source>
</evidence>
<evidence type="ECO:0000256" key="5">
    <source>
        <dbReference type="ARBA" id="ARBA00022840"/>
    </source>
</evidence>
<dbReference type="InterPro" id="IPR031475">
    <property type="entry name" value="NBD_C"/>
</dbReference>
<evidence type="ECO:0000256" key="1">
    <source>
        <dbReference type="ARBA" id="ARBA00005715"/>
    </source>
</evidence>
<comment type="caution">
    <text evidence="9">The sequence shown here is derived from an EMBL/GenBank/DDBJ whole genome shotgun (WGS) entry which is preliminary data.</text>
</comment>
<evidence type="ECO:0000259" key="8">
    <source>
        <dbReference type="Pfam" id="PF17042"/>
    </source>
</evidence>
<reference evidence="9 10" key="1">
    <citation type="submission" date="2017-06" db="EMBL/GenBank/DDBJ databases">
        <title>Comparative genomic analysis of Ambrosia Fusariam Clade fungi.</title>
        <authorList>
            <person name="Stajich J.E."/>
            <person name="Carrillo J."/>
            <person name="Kijimoto T."/>
            <person name="Eskalen A."/>
            <person name="O'Donnell K."/>
            <person name="Kasson M."/>
        </authorList>
    </citation>
    <scope>NUCLEOTIDE SEQUENCE [LARGE SCALE GENOMIC DNA]</scope>
    <source>
        <strain evidence="9">UCR3666</strain>
    </source>
</reference>
<keyword evidence="3" id="KW-0547">Nucleotide-binding</keyword>
<dbReference type="OrthoDB" id="48988at2759"/>
<dbReference type="Gene3D" id="3.40.980.20">
    <property type="entry name" value="Four-carbon acid sugar kinase, nucleotide binding domain"/>
    <property type="match status" value="1"/>
</dbReference>
<evidence type="ECO:0000256" key="6">
    <source>
        <dbReference type="ARBA" id="ARBA00023277"/>
    </source>
</evidence>
<gene>
    <name evidence="9" type="ORF">CDV36_009418</name>
</gene>
<keyword evidence="6" id="KW-0119">Carbohydrate metabolism</keyword>
<dbReference type="InterPro" id="IPR042213">
    <property type="entry name" value="NBD_C_sf"/>
</dbReference>
<comment type="similarity">
    <text evidence="1">Belongs to the four-carbon acid sugar kinase family.</text>
</comment>
<proteinExistence type="inferred from homology"/>
<keyword evidence="2" id="KW-0808">Transferase</keyword>
<organism evidence="9 10">
    <name type="scientific">Fusarium kuroshium</name>
    <dbReference type="NCBI Taxonomy" id="2010991"/>
    <lineage>
        <taxon>Eukaryota</taxon>
        <taxon>Fungi</taxon>
        <taxon>Dikarya</taxon>
        <taxon>Ascomycota</taxon>
        <taxon>Pezizomycotina</taxon>
        <taxon>Sordariomycetes</taxon>
        <taxon>Hypocreomycetidae</taxon>
        <taxon>Hypocreales</taxon>
        <taxon>Nectriaceae</taxon>
        <taxon>Fusarium</taxon>
        <taxon>Fusarium solani species complex</taxon>
    </lineage>
</organism>
<dbReference type="EMBL" id="NKUJ01000185">
    <property type="protein sequence ID" value="RMJ10915.1"/>
    <property type="molecule type" value="Genomic_DNA"/>
</dbReference>
<sequence length="475" mass="50902">MPLNVATKLLSLPPIPRDNALSKVQSILKDPHSPVPALVILDDDPTGTQTCNNVSVLMLWDTTTLANELSRTSPGHGFFILTNSRALSREPAESLIIEILTNLKEASATTGIPIEIVLRSDSTLRGHFPLEVDVTERLLGPFDACFLCPFFDQGGRYTIDDVHYVVEGNELIPVAETPFAQDATFGYRSSNLREYVEEKTLGRISAKDVASFSLDTIRNGGSDAVLRQILESPKGAVVVANAANDNDIHTIVLATLQAVKKGKKLVYRTGAAFVSSRLGISQIPPISATQLQLPTRPGGLIIAGSYVPKTTAQLQALIKSRGEKLAVVELQVQDLLDSPSAAAGAILSAVKNAEGEVTRGCDILVMTSRKLITGSDEQSSLAIGSAVAAALVQFLVQLKTRPRYVIAKGVITSSDMATRGLRMKRALVVGQAAVGVPLWRCDEESCKWPGLPYVVFPGNVGGENTLLELVEDWGV</sequence>